<accession>A0A9P3UTN9</accession>
<comment type="caution">
    <text evidence="1">The sequence shown here is derived from an EMBL/GenBank/DDBJ whole genome shotgun (WGS) entry which is preliminary data.</text>
</comment>
<proteinExistence type="predicted"/>
<dbReference type="Proteomes" id="UP001063166">
    <property type="component" value="Unassembled WGS sequence"/>
</dbReference>
<gene>
    <name evidence="1" type="ORF">LshimejAT787_1700090</name>
</gene>
<organism evidence="1 2">
    <name type="scientific">Lyophyllum shimeji</name>
    <name type="common">Hon-shimeji</name>
    <name type="synonym">Tricholoma shimeji</name>
    <dbReference type="NCBI Taxonomy" id="47721"/>
    <lineage>
        <taxon>Eukaryota</taxon>
        <taxon>Fungi</taxon>
        <taxon>Dikarya</taxon>
        <taxon>Basidiomycota</taxon>
        <taxon>Agaricomycotina</taxon>
        <taxon>Agaricomycetes</taxon>
        <taxon>Agaricomycetidae</taxon>
        <taxon>Agaricales</taxon>
        <taxon>Tricholomatineae</taxon>
        <taxon>Lyophyllaceae</taxon>
        <taxon>Lyophyllum</taxon>
    </lineage>
</organism>
<protein>
    <submittedName>
        <fullName evidence="1">Uncharacterized protein</fullName>
    </submittedName>
</protein>
<reference evidence="1" key="1">
    <citation type="submission" date="2022-07" db="EMBL/GenBank/DDBJ databases">
        <title>The genome of Lyophyllum shimeji provides insight into the initial evolution of ectomycorrhizal fungal genome.</title>
        <authorList>
            <person name="Kobayashi Y."/>
            <person name="Shibata T."/>
            <person name="Hirakawa H."/>
            <person name="Shigenobu S."/>
            <person name="Nishiyama T."/>
            <person name="Yamada A."/>
            <person name="Hasebe M."/>
            <person name="Kawaguchi M."/>
        </authorList>
    </citation>
    <scope>NUCLEOTIDE SEQUENCE</scope>
    <source>
        <strain evidence="1">AT787</strain>
    </source>
</reference>
<name>A0A9P3UTN9_LYOSH</name>
<sequence length="186" mass="20519">MLFSKAARQRDPANFLPLAFSPSRLQPHLFGSLGEVKKCERTIKINSRMTDPTSKKGSIEASRVDLEKRAREHESLKAARRTGSDLAGLDALNFFEVTPEDRRSDRRGQLLAPQSRVSRVKTHITCLSEGFDSGSGDSTHRSTFAEVSKVPASEYEPLPTHHAEFARQSIELRKGCSIVGACVVPA</sequence>
<dbReference type="EMBL" id="BRPK01000017">
    <property type="protein sequence ID" value="GLB44382.1"/>
    <property type="molecule type" value="Genomic_DNA"/>
</dbReference>
<evidence type="ECO:0000313" key="2">
    <source>
        <dbReference type="Proteomes" id="UP001063166"/>
    </source>
</evidence>
<dbReference type="AlphaFoldDB" id="A0A9P3UTN9"/>
<keyword evidence="2" id="KW-1185">Reference proteome</keyword>
<evidence type="ECO:0000313" key="1">
    <source>
        <dbReference type="EMBL" id="GLB44382.1"/>
    </source>
</evidence>